<proteinExistence type="predicted"/>
<dbReference type="AlphaFoldDB" id="A0A086N068"/>
<name>A0A086N068_9ACTN</name>
<dbReference type="STRING" id="1915400.FM21_27745"/>
<organism evidence="3 4">
    <name type="scientific">Streptomyces mutabilis</name>
    <dbReference type="NCBI Taxonomy" id="67332"/>
    <lineage>
        <taxon>Bacteria</taxon>
        <taxon>Bacillati</taxon>
        <taxon>Actinomycetota</taxon>
        <taxon>Actinomycetes</taxon>
        <taxon>Kitasatosporales</taxon>
        <taxon>Streptomycetaceae</taxon>
        <taxon>Streptomyces</taxon>
    </lineage>
</organism>
<evidence type="ECO:0000259" key="2">
    <source>
        <dbReference type="Pfam" id="PF23544"/>
    </source>
</evidence>
<comment type="caution">
    <text evidence="3">The sequence shown here is derived from an EMBL/GenBank/DDBJ whole genome shotgun (WGS) entry which is preliminary data.</text>
</comment>
<gene>
    <name evidence="3" type="ORF">FM21_27745</name>
</gene>
<dbReference type="EMBL" id="JNFQ01000002">
    <property type="protein sequence ID" value="KFG74536.1"/>
    <property type="molecule type" value="Genomic_DNA"/>
</dbReference>
<reference evidence="3 4" key="1">
    <citation type="submission" date="2014-05" db="EMBL/GenBank/DDBJ databases">
        <title>Complete genome sequence of the Streptomyces mutabilis TRM45540.</title>
        <authorList>
            <person name="Luo X."/>
            <person name="Zhang L."/>
        </authorList>
    </citation>
    <scope>NUCLEOTIDE SEQUENCE [LARGE SCALE GENOMIC DNA]</scope>
    <source>
        <strain evidence="3 4">TRM45540</strain>
    </source>
</reference>
<feature type="domain" description="Acyclic terpene utilisation N-terminal" evidence="1">
    <location>
        <begin position="4"/>
        <end position="412"/>
    </location>
</feature>
<dbReference type="Pfam" id="PF23544">
    <property type="entry name" value="AtuA_ferredoxin"/>
    <property type="match status" value="1"/>
</dbReference>
<dbReference type="PANTHER" id="PTHR47585">
    <property type="match status" value="1"/>
</dbReference>
<evidence type="ECO:0000313" key="3">
    <source>
        <dbReference type="EMBL" id="KFG74536.1"/>
    </source>
</evidence>
<dbReference type="InterPro" id="IPR010839">
    <property type="entry name" value="AtuA_N"/>
</dbReference>
<dbReference type="HOGENOM" id="CLU_012617_2_1_11"/>
<protein>
    <submittedName>
        <fullName evidence="3">Exopolyphosphatase</fullName>
    </submittedName>
</protein>
<feature type="domain" description="AtuA-like ferredoxin-fold" evidence="2">
    <location>
        <begin position="452"/>
        <end position="546"/>
    </location>
</feature>
<sequence>MSVLRIGNASGFHGDRFDAVREMLTGGPLDVLTGDYLAELTMLVLGRDRLKNPDAGYARTFLRQLEECLGLAHERGVKIVANAGGLNPSGLADAVRALADRLGIPVRVAHVEGDDLAAAHPGTLAAHAYLGGFGIAECLRAGADVVVTGRVTDAALVTGPAAAHFGWQPAEYDRLAGAVVAGHVLECGAQATGGNYAFFRDGDVRRPGFPLAEVHADGSCVVTKHDGTGGFVDIGTVTAQLLYETSGARYAGPDVTARLDTVRLTQDGPDRVRIHGVRGEAPPPTLKVGLNRLGGFRNEVAFVLTGLGVEAKAALVRAQMEPALGEVADVRWDLVRTDRPDAPTEETASALLRLVVRDPDPEKAGRALSGAAVELALSSYPGFHILAPPAKGAPYGVFEAVRVPQDAVDHVAVLHDGRRVPVAPAKDTAVLEAVPEPPPPPPLPPGPTRRAPLGLVAGARSGDKGGDANVGVWARTEEAWRWLAHELTADRFRELIPEARDLPVTRHALPGLRALNFVVEGLLGEGVAAQARFDPQAKALGEWLRARHLDIPEALP</sequence>
<dbReference type="InterPro" id="IPR056362">
    <property type="entry name" value="AtuA-like_ferredoxin_dom"/>
</dbReference>
<accession>A0A086N068</accession>
<dbReference type="RefSeq" id="WP_043381636.1">
    <property type="nucleotide sequence ID" value="NZ_KN039947.1"/>
</dbReference>
<evidence type="ECO:0000259" key="1">
    <source>
        <dbReference type="Pfam" id="PF07287"/>
    </source>
</evidence>
<dbReference type="PANTHER" id="PTHR47585:SF1">
    <property type="entry name" value="DUF1446 DOMAIN-CONTAINING PROTEIN"/>
    <property type="match status" value="1"/>
</dbReference>
<dbReference type="Proteomes" id="UP000029095">
    <property type="component" value="Unassembled WGS sequence"/>
</dbReference>
<dbReference type="Pfam" id="PF07287">
    <property type="entry name" value="AtuA"/>
    <property type="match status" value="1"/>
</dbReference>
<keyword evidence="4" id="KW-1185">Reference proteome</keyword>
<evidence type="ECO:0000313" key="4">
    <source>
        <dbReference type="Proteomes" id="UP000029095"/>
    </source>
</evidence>